<dbReference type="AlphaFoldDB" id="A0A6A4BPC6"/>
<accession>A0A6A4BPC6</accession>
<feature type="non-terminal residue" evidence="1">
    <location>
        <position position="1"/>
    </location>
</feature>
<evidence type="ECO:0000313" key="2">
    <source>
        <dbReference type="Proteomes" id="UP000434957"/>
    </source>
</evidence>
<reference evidence="1 2" key="1">
    <citation type="submission" date="2018-08" db="EMBL/GenBank/DDBJ databases">
        <title>Genomic investigation of the strawberry pathogen Phytophthora fragariae indicates pathogenicity is determined by transcriptional variation in three key races.</title>
        <authorList>
            <person name="Adams T.M."/>
            <person name="Armitage A.D."/>
            <person name="Sobczyk M.K."/>
            <person name="Bates H.J."/>
            <person name="Dunwell J.M."/>
            <person name="Nellist C.F."/>
            <person name="Harrison R.J."/>
        </authorList>
    </citation>
    <scope>NUCLEOTIDE SEQUENCE [LARGE SCALE GENOMIC DNA]</scope>
    <source>
        <strain evidence="1 2">SCRP333</strain>
    </source>
</reference>
<keyword evidence="2" id="KW-1185">Reference proteome</keyword>
<evidence type="ECO:0000313" key="1">
    <source>
        <dbReference type="EMBL" id="KAE9273961.1"/>
    </source>
</evidence>
<dbReference type="EMBL" id="QXFT01005156">
    <property type="protein sequence ID" value="KAE9273961.1"/>
    <property type="molecule type" value="Genomic_DNA"/>
</dbReference>
<organism evidence="1 2">
    <name type="scientific">Phytophthora rubi</name>
    <dbReference type="NCBI Taxonomy" id="129364"/>
    <lineage>
        <taxon>Eukaryota</taxon>
        <taxon>Sar</taxon>
        <taxon>Stramenopiles</taxon>
        <taxon>Oomycota</taxon>
        <taxon>Peronosporomycetes</taxon>
        <taxon>Peronosporales</taxon>
        <taxon>Peronosporaceae</taxon>
        <taxon>Phytophthora</taxon>
    </lineage>
</organism>
<protein>
    <submittedName>
        <fullName evidence="1">Uncharacterized protein</fullName>
    </submittedName>
</protein>
<comment type="caution">
    <text evidence="1">The sequence shown here is derived from an EMBL/GenBank/DDBJ whole genome shotgun (WGS) entry which is preliminary data.</text>
</comment>
<sequence length="64" mass="6776">DGGRTGGDGDNWYLYDKFVPVLADGQHVDSMLVALATAWRLTPPITAATQAARRTRGGDGDIST</sequence>
<name>A0A6A4BPC6_9STRA</name>
<gene>
    <name evidence="1" type="ORF">PR003_g29748</name>
</gene>
<proteinExistence type="predicted"/>
<dbReference type="Proteomes" id="UP000434957">
    <property type="component" value="Unassembled WGS sequence"/>
</dbReference>